<reference evidence="2" key="1">
    <citation type="submission" date="2021-01" db="EMBL/GenBank/DDBJ databases">
        <authorList>
            <person name="Corre E."/>
            <person name="Pelletier E."/>
            <person name="Niang G."/>
            <person name="Scheremetjew M."/>
            <person name="Finn R."/>
            <person name="Kale V."/>
            <person name="Holt S."/>
            <person name="Cochrane G."/>
            <person name="Meng A."/>
            <person name="Brown T."/>
            <person name="Cohen L."/>
        </authorList>
    </citation>
    <scope>NUCLEOTIDE SEQUENCE</scope>
    <source>
        <strain evidence="2">CT5</strain>
    </source>
</reference>
<dbReference type="EMBL" id="HBIK01024451">
    <property type="protein sequence ID" value="CAE0386336.1"/>
    <property type="molecule type" value="Transcribed_RNA"/>
</dbReference>
<accession>A0A7S3KK46</accession>
<evidence type="ECO:0000313" key="2">
    <source>
        <dbReference type="EMBL" id="CAE0386336.1"/>
    </source>
</evidence>
<name>A0A7S3KK46_EUPCR</name>
<dbReference type="EMBL" id="HBIK01024450">
    <property type="protein sequence ID" value="CAE0386335.1"/>
    <property type="molecule type" value="Transcribed_RNA"/>
</dbReference>
<dbReference type="AlphaFoldDB" id="A0A7S3KK46"/>
<evidence type="ECO:0000313" key="1">
    <source>
        <dbReference type="EMBL" id="CAE0386335.1"/>
    </source>
</evidence>
<organism evidence="2">
    <name type="scientific">Euplotes crassus</name>
    <dbReference type="NCBI Taxonomy" id="5936"/>
    <lineage>
        <taxon>Eukaryota</taxon>
        <taxon>Sar</taxon>
        <taxon>Alveolata</taxon>
        <taxon>Ciliophora</taxon>
        <taxon>Intramacronucleata</taxon>
        <taxon>Spirotrichea</taxon>
        <taxon>Hypotrichia</taxon>
        <taxon>Euplotida</taxon>
        <taxon>Euplotidae</taxon>
        <taxon>Moneuplotes</taxon>
    </lineage>
</organism>
<sequence length="114" mass="13327">MNPIQLNYDVTNTNFHLEKLLPVVQPKMNIDSLRFFLNKREDSKITLKKAKHKEAMENHNAFMKRLRSGLTSRHLTTSIGNTEEFIPFDEPEIDSTAAIMQEVQKRFNTISQHK</sequence>
<proteinExistence type="predicted"/>
<gene>
    <name evidence="1" type="ORF">ECRA1380_LOCUS11299</name>
    <name evidence="2" type="ORF">ECRA1380_LOCUS11300</name>
</gene>
<protein>
    <submittedName>
        <fullName evidence="2">Uncharacterized protein</fullName>
    </submittedName>
</protein>